<feature type="signal peptide" evidence="1">
    <location>
        <begin position="1"/>
        <end position="28"/>
    </location>
</feature>
<reference evidence="2" key="1">
    <citation type="submission" date="2023-06" db="EMBL/GenBank/DDBJ databases">
        <authorList>
            <person name="Kurt Z."/>
        </authorList>
    </citation>
    <scope>NUCLEOTIDE SEQUENCE</scope>
</reference>
<proteinExistence type="predicted"/>
<reference evidence="3 4" key="2">
    <citation type="submission" date="2024-07" db="EMBL/GenBank/DDBJ databases">
        <authorList>
            <person name="Akdeniz Z."/>
        </authorList>
    </citation>
    <scope>NUCLEOTIDE SEQUENCE [LARGE SCALE GENOMIC DNA]</scope>
</reference>
<accession>A0AA86U0A0</accession>
<keyword evidence="4" id="KW-1185">Reference proteome</keyword>
<evidence type="ECO:0000256" key="1">
    <source>
        <dbReference type="SAM" id="SignalP"/>
    </source>
</evidence>
<dbReference type="EMBL" id="CATOUU010000370">
    <property type="protein sequence ID" value="CAI9926713.1"/>
    <property type="molecule type" value="Genomic_DNA"/>
</dbReference>
<evidence type="ECO:0000313" key="2">
    <source>
        <dbReference type="EMBL" id="CAI9926713.1"/>
    </source>
</evidence>
<dbReference type="EMBL" id="CAXDID020000446">
    <property type="protein sequence ID" value="CAL6092616.1"/>
    <property type="molecule type" value="Genomic_DNA"/>
</dbReference>
<organism evidence="2">
    <name type="scientific">Hexamita inflata</name>
    <dbReference type="NCBI Taxonomy" id="28002"/>
    <lineage>
        <taxon>Eukaryota</taxon>
        <taxon>Metamonada</taxon>
        <taxon>Diplomonadida</taxon>
        <taxon>Hexamitidae</taxon>
        <taxon>Hexamitinae</taxon>
        <taxon>Hexamita</taxon>
    </lineage>
</organism>
<comment type="caution">
    <text evidence="2">The sequence shown here is derived from an EMBL/GenBank/DDBJ whole genome shotgun (WGS) entry which is preliminary data.</text>
</comment>
<sequence>MLCRFKKWLHFLLITLLRLVSLSTNVRAENVWSDDAMTLGENIGKNITHLTISDQIWMKETIVSLAQILYQHKSHTLPGRSSEIYDLRRICNIMYEQNAFKTISKYNNVRNQAVKL</sequence>
<evidence type="ECO:0000313" key="3">
    <source>
        <dbReference type="EMBL" id="CAL6092616.1"/>
    </source>
</evidence>
<protein>
    <submittedName>
        <fullName evidence="3">Hypothetical_protein</fullName>
    </submittedName>
</protein>
<evidence type="ECO:0000313" key="4">
    <source>
        <dbReference type="Proteomes" id="UP001642409"/>
    </source>
</evidence>
<feature type="chain" id="PRO_5041670112" evidence="1">
    <location>
        <begin position="29"/>
        <end position="116"/>
    </location>
</feature>
<name>A0AA86U0A0_9EUKA</name>
<dbReference type="Proteomes" id="UP001642409">
    <property type="component" value="Unassembled WGS sequence"/>
</dbReference>
<gene>
    <name evidence="2" type="ORF">HINF_LOCUS14358</name>
    <name evidence="3" type="ORF">HINF_LOCUS66350</name>
</gene>
<keyword evidence="1" id="KW-0732">Signal</keyword>
<dbReference type="AlphaFoldDB" id="A0AA86U0A0"/>